<comment type="catalytic activity">
    <reaction evidence="6 7">
        <text>L-arginyl-[protein] + NAD(+) = N(omega)-(ADP-D-ribosyl)-L-arginyl-[protein] + nicotinamide + H(+)</text>
        <dbReference type="Rhea" id="RHEA:19149"/>
        <dbReference type="Rhea" id="RHEA-COMP:10532"/>
        <dbReference type="Rhea" id="RHEA-COMP:15087"/>
        <dbReference type="ChEBI" id="CHEBI:15378"/>
        <dbReference type="ChEBI" id="CHEBI:17154"/>
        <dbReference type="ChEBI" id="CHEBI:29965"/>
        <dbReference type="ChEBI" id="CHEBI:57540"/>
        <dbReference type="ChEBI" id="CHEBI:142554"/>
        <dbReference type="EC" id="2.4.2.31"/>
    </reaction>
</comment>
<evidence type="ECO:0000256" key="6">
    <source>
        <dbReference type="ARBA" id="ARBA00047597"/>
    </source>
</evidence>
<evidence type="ECO:0000256" key="7">
    <source>
        <dbReference type="RuleBase" id="RU361228"/>
    </source>
</evidence>
<dbReference type="Gene3D" id="3.90.176.10">
    <property type="entry name" value="Toxin ADP-ribosyltransferase, Chain A, domain 1"/>
    <property type="match status" value="1"/>
</dbReference>
<dbReference type="EMBL" id="MU565691">
    <property type="protein sequence ID" value="KAI5611465.1"/>
    <property type="molecule type" value="Genomic_DNA"/>
</dbReference>
<gene>
    <name evidence="8" type="ORF">C0J50_4699</name>
</gene>
<feature type="non-terminal residue" evidence="8">
    <location>
        <position position="226"/>
    </location>
</feature>
<dbReference type="PRINTS" id="PR00970">
    <property type="entry name" value="RIBTRNSFRASE"/>
</dbReference>
<dbReference type="SUPFAM" id="SSF56399">
    <property type="entry name" value="ADP-ribosylation"/>
    <property type="match status" value="1"/>
</dbReference>
<dbReference type="InterPro" id="IPR000768">
    <property type="entry name" value="ART"/>
</dbReference>
<organism evidence="8 9">
    <name type="scientific">Silurus asotus</name>
    <name type="common">Amur catfish</name>
    <name type="synonym">Parasilurus asotus</name>
    <dbReference type="NCBI Taxonomy" id="30991"/>
    <lineage>
        <taxon>Eukaryota</taxon>
        <taxon>Metazoa</taxon>
        <taxon>Chordata</taxon>
        <taxon>Craniata</taxon>
        <taxon>Vertebrata</taxon>
        <taxon>Euteleostomi</taxon>
        <taxon>Actinopterygii</taxon>
        <taxon>Neopterygii</taxon>
        <taxon>Teleostei</taxon>
        <taxon>Ostariophysi</taxon>
        <taxon>Siluriformes</taxon>
        <taxon>Siluridae</taxon>
        <taxon>Silurus</taxon>
    </lineage>
</organism>
<dbReference type="PROSITE" id="PS51996">
    <property type="entry name" value="TR_MART"/>
    <property type="match status" value="1"/>
</dbReference>
<dbReference type="Proteomes" id="UP001205998">
    <property type="component" value="Unassembled WGS sequence"/>
</dbReference>
<dbReference type="PANTHER" id="PTHR10339">
    <property type="entry name" value="ADP-RIBOSYLTRANSFERASE"/>
    <property type="match status" value="1"/>
</dbReference>
<protein>
    <recommendedName>
        <fullName evidence="7">NAD(P)(+)--arginine ADP-ribosyltransferase</fullName>
        <ecNumber evidence="7">2.4.2.31</ecNumber>
    </recommendedName>
    <alternativeName>
        <fullName evidence="7">Mono(ADP-ribosyl)transferase</fullName>
    </alternativeName>
</protein>
<keyword evidence="7" id="KW-0520">NAD</keyword>
<dbReference type="InterPro" id="IPR050999">
    <property type="entry name" value="ADP-ribosyltransferase_ARG"/>
</dbReference>
<dbReference type="GO" id="GO:0106274">
    <property type="term" value="F:NAD+-protein-arginine ADP-ribosyltransferase activity"/>
    <property type="evidence" value="ECO:0007669"/>
    <property type="project" value="UniProtKB-EC"/>
</dbReference>
<comment type="similarity">
    <text evidence="1 7">Belongs to the Arg-specific ADP-ribosyltransferase family.</text>
</comment>
<evidence type="ECO:0000256" key="3">
    <source>
        <dbReference type="ARBA" id="ARBA00022679"/>
    </source>
</evidence>
<name>A0AAD5A8U6_SILAS</name>
<sequence length="226" mass="26343">KLSWTSDSGFTLDMAPNSVDDQFIGCEDDTNNKIINEILPKELNLDKDFNKAWKRYNKFKNYFERIIKVYTDERGSYQNLNNAVSSGRLRYKDDFKFKAYHFFLTRAIQIYQVKKCSDVFRRTKIPFNPAVRGQEIRFGRFASASFLYNLTHFGTKSCFKIKTCFGADISTMSTLARETEVLIPPYEKFKITDIMENERANEIDCEIVYTLKSAGTCSNMNCELLK</sequence>
<evidence type="ECO:0000313" key="9">
    <source>
        <dbReference type="Proteomes" id="UP001205998"/>
    </source>
</evidence>
<dbReference type="Pfam" id="PF01129">
    <property type="entry name" value="ART"/>
    <property type="match status" value="1"/>
</dbReference>
<evidence type="ECO:0000256" key="2">
    <source>
        <dbReference type="ARBA" id="ARBA00022676"/>
    </source>
</evidence>
<dbReference type="EC" id="2.4.2.31" evidence="7"/>
<keyword evidence="4" id="KW-0548">Nucleotidyltransferase</keyword>
<accession>A0AAD5A8U6</accession>
<evidence type="ECO:0000313" key="8">
    <source>
        <dbReference type="EMBL" id="KAI5611465.1"/>
    </source>
</evidence>
<keyword evidence="9" id="KW-1185">Reference proteome</keyword>
<evidence type="ECO:0000256" key="5">
    <source>
        <dbReference type="ARBA" id="ARBA00022857"/>
    </source>
</evidence>
<keyword evidence="5 7" id="KW-0521">NADP</keyword>
<evidence type="ECO:0000256" key="4">
    <source>
        <dbReference type="ARBA" id="ARBA00022695"/>
    </source>
</evidence>
<comment type="caution">
    <text evidence="8">The sequence shown here is derived from an EMBL/GenBank/DDBJ whole genome shotgun (WGS) entry which is preliminary data.</text>
</comment>
<dbReference type="PANTHER" id="PTHR10339:SF27">
    <property type="entry name" value="NAD(P)(+)--ARGININE ADP-RIBOSYLTRANSFERASE"/>
    <property type="match status" value="1"/>
</dbReference>
<dbReference type="GO" id="GO:0003950">
    <property type="term" value="F:NAD+ poly-ADP-ribosyltransferase activity"/>
    <property type="evidence" value="ECO:0007669"/>
    <property type="project" value="TreeGrafter"/>
</dbReference>
<dbReference type="GO" id="GO:0016779">
    <property type="term" value="F:nucleotidyltransferase activity"/>
    <property type="evidence" value="ECO:0007669"/>
    <property type="project" value="UniProtKB-KW"/>
</dbReference>
<feature type="non-terminal residue" evidence="8">
    <location>
        <position position="1"/>
    </location>
</feature>
<dbReference type="AlphaFoldDB" id="A0AAD5A8U6"/>
<keyword evidence="3 7" id="KW-0808">Transferase</keyword>
<evidence type="ECO:0000256" key="1">
    <source>
        <dbReference type="ARBA" id="ARBA00009558"/>
    </source>
</evidence>
<dbReference type="PROSITE" id="PS01291">
    <property type="entry name" value="ART"/>
    <property type="match status" value="1"/>
</dbReference>
<keyword evidence="2 7" id="KW-0328">Glycosyltransferase</keyword>
<reference evidence="8" key="1">
    <citation type="submission" date="2018-07" db="EMBL/GenBank/DDBJ databases">
        <title>Comparative genomics of catfishes provides insights into carnivory and benthic adaptation.</title>
        <authorList>
            <person name="Zhang Y."/>
            <person name="Wang D."/>
            <person name="Peng Z."/>
            <person name="Zheng S."/>
            <person name="Shao F."/>
            <person name="Tao W."/>
        </authorList>
    </citation>
    <scope>NUCLEOTIDE SEQUENCE</scope>
    <source>
        <strain evidence="8">Chongqing</strain>
    </source>
</reference>
<proteinExistence type="inferred from homology"/>